<comment type="caution">
    <text evidence="2">The sequence shown here is derived from an EMBL/GenBank/DDBJ whole genome shotgun (WGS) entry which is preliminary data.</text>
</comment>
<organism evidence="2 3">
    <name type="scientific">Pristionchus entomophagus</name>
    <dbReference type="NCBI Taxonomy" id="358040"/>
    <lineage>
        <taxon>Eukaryota</taxon>
        <taxon>Metazoa</taxon>
        <taxon>Ecdysozoa</taxon>
        <taxon>Nematoda</taxon>
        <taxon>Chromadorea</taxon>
        <taxon>Rhabditida</taxon>
        <taxon>Rhabditina</taxon>
        <taxon>Diplogasteromorpha</taxon>
        <taxon>Diplogasteroidea</taxon>
        <taxon>Neodiplogasteridae</taxon>
        <taxon>Pristionchus</taxon>
    </lineage>
</organism>
<dbReference type="Proteomes" id="UP001432027">
    <property type="component" value="Unassembled WGS sequence"/>
</dbReference>
<evidence type="ECO:0000313" key="2">
    <source>
        <dbReference type="EMBL" id="GMS80948.1"/>
    </source>
</evidence>
<feature type="region of interest" description="Disordered" evidence="1">
    <location>
        <begin position="34"/>
        <end position="73"/>
    </location>
</feature>
<keyword evidence="3" id="KW-1185">Reference proteome</keyword>
<dbReference type="AlphaFoldDB" id="A0AAV5SFI2"/>
<sequence length="73" mass="7861">TLIDQFVMQGITGPSLHDVGLGLFVSERNCGHHVSSQIDTENSDGSERKRNSEEDVGEEGRDLGDIGSESVCN</sequence>
<feature type="non-terminal residue" evidence="2">
    <location>
        <position position="1"/>
    </location>
</feature>
<protein>
    <submittedName>
        <fullName evidence="2">Uncharacterized protein</fullName>
    </submittedName>
</protein>
<evidence type="ECO:0000256" key="1">
    <source>
        <dbReference type="SAM" id="MobiDB-lite"/>
    </source>
</evidence>
<feature type="compositionally biased region" description="Basic and acidic residues" evidence="1">
    <location>
        <begin position="45"/>
        <end position="64"/>
    </location>
</feature>
<proteinExistence type="predicted"/>
<evidence type="ECO:0000313" key="3">
    <source>
        <dbReference type="Proteomes" id="UP001432027"/>
    </source>
</evidence>
<dbReference type="EMBL" id="BTSX01000001">
    <property type="protein sequence ID" value="GMS80948.1"/>
    <property type="molecule type" value="Genomic_DNA"/>
</dbReference>
<accession>A0AAV5SFI2</accession>
<gene>
    <name evidence="2" type="ORF">PENTCL1PPCAC_3123</name>
</gene>
<name>A0AAV5SFI2_9BILA</name>
<reference evidence="2" key="1">
    <citation type="submission" date="2023-10" db="EMBL/GenBank/DDBJ databases">
        <title>Genome assembly of Pristionchus species.</title>
        <authorList>
            <person name="Yoshida K."/>
            <person name="Sommer R.J."/>
        </authorList>
    </citation>
    <scope>NUCLEOTIDE SEQUENCE</scope>
    <source>
        <strain evidence="2">RS0144</strain>
    </source>
</reference>